<dbReference type="SUPFAM" id="SSF102462">
    <property type="entry name" value="Peptidyl-tRNA hydrolase II"/>
    <property type="match status" value="1"/>
</dbReference>
<sequence length="225" mass="24345">MFQNLKIQEEEDVKETRTKETWLSRALSPASLLPGMVIGFFLGLWVELPKGGFSQGGSSPSSSYEEHHPKQQHSLKSKKGNAGERKLGNLGSGSSSSSSLPPESADNSGELKMVFVVRQDLKMGSGKIASQCAHAAVGIYHELLSRQRVLLKKWEDCGQPKIVVTCKNQHELNELRSKAERVGLPTFTVADAGRTQVAAGSKTVLVIGPGSKASVDAITRHLRLL</sequence>
<evidence type="ECO:0000256" key="1">
    <source>
        <dbReference type="ARBA" id="ARBA00013260"/>
    </source>
</evidence>
<keyword evidence="8" id="KW-1185">Reference proteome</keyword>
<dbReference type="NCBIfam" id="TIGR00283">
    <property type="entry name" value="arch_pth2"/>
    <property type="match status" value="1"/>
</dbReference>
<dbReference type="InterPro" id="IPR002833">
    <property type="entry name" value="PTH2"/>
</dbReference>
<feature type="region of interest" description="Disordered" evidence="5">
    <location>
        <begin position="56"/>
        <end position="106"/>
    </location>
</feature>
<keyword evidence="2" id="KW-0378">Hydrolase</keyword>
<dbReference type="EC" id="3.1.1.29" evidence="1"/>
<evidence type="ECO:0000256" key="3">
    <source>
        <dbReference type="ARBA" id="ARBA00038050"/>
    </source>
</evidence>
<comment type="similarity">
    <text evidence="3">Belongs to the PTH2 family.</text>
</comment>
<feature type="compositionally biased region" description="Basic residues" evidence="5">
    <location>
        <begin position="70"/>
        <end position="79"/>
    </location>
</feature>
<evidence type="ECO:0000256" key="5">
    <source>
        <dbReference type="SAM" id="MobiDB-lite"/>
    </source>
</evidence>
<dbReference type="CDD" id="cd02430">
    <property type="entry name" value="PTH2"/>
    <property type="match status" value="1"/>
</dbReference>
<gene>
    <name evidence="7" type="ORF">CSSPTR1EN2_LOCUS835</name>
</gene>
<evidence type="ECO:0000313" key="8">
    <source>
        <dbReference type="Proteomes" id="UP001497512"/>
    </source>
</evidence>
<name>A0ABP0T9H3_9BRYO</name>
<protein>
    <recommendedName>
        <fullName evidence="1">peptidyl-tRNA hydrolase</fullName>
        <ecNumber evidence="1">3.1.1.29</ecNumber>
    </recommendedName>
</protein>
<evidence type="ECO:0000256" key="6">
    <source>
        <dbReference type="SAM" id="Phobius"/>
    </source>
</evidence>
<dbReference type="InterPro" id="IPR023476">
    <property type="entry name" value="Pep_tRNA_hydro_II_dom_sf"/>
</dbReference>
<proteinExistence type="inferred from homology"/>
<accession>A0ABP0T9H3</accession>
<keyword evidence="6" id="KW-1133">Transmembrane helix</keyword>
<dbReference type="EMBL" id="OZ019893">
    <property type="protein sequence ID" value="CAK9190328.1"/>
    <property type="molecule type" value="Genomic_DNA"/>
</dbReference>
<feature type="region of interest" description="Disordered" evidence="5">
    <location>
        <begin position="1"/>
        <end position="21"/>
    </location>
</feature>
<evidence type="ECO:0000256" key="4">
    <source>
        <dbReference type="ARBA" id="ARBA00048707"/>
    </source>
</evidence>
<dbReference type="NCBIfam" id="NF003314">
    <property type="entry name" value="PRK04322.1"/>
    <property type="match status" value="1"/>
</dbReference>
<dbReference type="Gene3D" id="3.40.1490.10">
    <property type="entry name" value="Bit1"/>
    <property type="match status" value="1"/>
</dbReference>
<comment type="catalytic activity">
    <reaction evidence="4">
        <text>an N-acyl-L-alpha-aminoacyl-tRNA + H2O = an N-acyl-L-amino acid + a tRNA + H(+)</text>
        <dbReference type="Rhea" id="RHEA:54448"/>
        <dbReference type="Rhea" id="RHEA-COMP:10123"/>
        <dbReference type="Rhea" id="RHEA-COMP:13883"/>
        <dbReference type="ChEBI" id="CHEBI:15377"/>
        <dbReference type="ChEBI" id="CHEBI:15378"/>
        <dbReference type="ChEBI" id="CHEBI:59874"/>
        <dbReference type="ChEBI" id="CHEBI:78442"/>
        <dbReference type="ChEBI" id="CHEBI:138191"/>
        <dbReference type="EC" id="3.1.1.29"/>
    </reaction>
</comment>
<dbReference type="PANTHER" id="PTHR12649">
    <property type="entry name" value="PEPTIDYL-TRNA HYDROLASE 2"/>
    <property type="match status" value="1"/>
</dbReference>
<evidence type="ECO:0000313" key="7">
    <source>
        <dbReference type="EMBL" id="CAK9190328.1"/>
    </source>
</evidence>
<keyword evidence="6" id="KW-0472">Membrane</keyword>
<reference evidence="7 8" key="1">
    <citation type="submission" date="2024-02" db="EMBL/GenBank/DDBJ databases">
        <authorList>
            <consortium name="ELIXIR-Norway"/>
            <consortium name="Elixir Norway"/>
        </authorList>
    </citation>
    <scope>NUCLEOTIDE SEQUENCE [LARGE SCALE GENOMIC DNA]</scope>
</reference>
<feature type="transmembrane region" description="Helical" evidence="6">
    <location>
        <begin position="26"/>
        <end position="46"/>
    </location>
</feature>
<keyword evidence="6" id="KW-0812">Transmembrane</keyword>
<dbReference type="PANTHER" id="PTHR12649:SF11">
    <property type="entry name" value="PEPTIDYL-TRNA HYDROLASE 2, MITOCHONDRIAL"/>
    <property type="match status" value="1"/>
</dbReference>
<organism evidence="7 8">
    <name type="scientific">Sphagnum troendelagicum</name>
    <dbReference type="NCBI Taxonomy" id="128251"/>
    <lineage>
        <taxon>Eukaryota</taxon>
        <taxon>Viridiplantae</taxon>
        <taxon>Streptophyta</taxon>
        <taxon>Embryophyta</taxon>
        <taxon>Bryophyta</taxon>
        <taxon>Sphagnophytina</taxon>
        <taxon>Sphagnopsida</taxon>
        <taxon>Sphagnales</taxon>
        <taxon>Sphagnaceae</taxon>
        <taxon>Sphagnum</taxon>
    </lineage>
</organism>
<evidence type="ECO:0000256" key="2">
    <source>
        <dbReference type="ARBA" id="ARBA00022801"/>
    </source>
</evidence>
<dbReference type="Pfam" id="PF01981">
    <property type="entry name" value="PTH2"/>
    <property type="match status" value="1"/>
</dbReference>
<dbReference type="Proteomes" id="UP001497512">
    <property type="component" value="Chromosome 1"/>
</dbReference>
<feature type="compositionally biased region" description="Low complexity" evidence="5">
    <location>
        <begin position="88"/>
        <end position="100"/>
    </location>
</feature>